<evidence type="ECO:0000256" key="2">
    <source>
        <dbReference type="ARBA" id="ARBA00010488"/>
    </source>
</evidence>
<evidence type="ECO:0000259" key="8">
    <source>
        <dbReference type="Pfam" id="PF00535"/>
    </source>
</evidence>
<comment type="subcellular location">
    <subcellularLocation>
        <location evidence="1">Cell membrane</location>
        <topology evidence="1">Peripheral membrane protein</topology>
    </subcellularLocation>
</comment>
<evidence type="ECO:0000256" key="5">
    <source>
        <dbReference type="ARBA" id="ARBA00022944"/>
    </source>
</evidence>
<sequence length="787" mass="94068">MKVSIIIPYHKGEAYLRDCLDSLAEQTYRDLEVIVVSDHAPQKDLECISEYKDLIPIKLYHLDDNKTGVAAARNMGLDVATGDYIYFLDSDDYLYENTIEELVNGALEKDDDIVYGKKKPTWFKRSIYFMRLQEQQEAQDQELESEENELEDPELMMEGDQNDSDKGEGYEILKQDKEYLDKLVKSEEYINEDELTEEERQLLKEARIRIAYRILVSKRKGVRNISVLNILFKRSFIEENRIRFPENLKYFSDTPFLMEALSKTERIKKKFTALYVKRKHNDAINFPSLSQIKDPNRFYEFIDAYYETEKRIPKNSDLMIRFEHKYITYYAKLYAPRLKRSKNDIWRKDNFIIMSKLVSGMNHEVIKSLRGYKRRIIKALIKQDINKSLRIVKMHLGYRKLKKILRSKKELGKFLYIHVFLKKPMMQNWILFESFFGKNYSDSPKYIYEYISANMPGKYKCIWIIDKKGTKIPFRHKKIKRFSLRYYYYLARCGYMVFNSRQPVWMVKREGNVFLQTWHGTPLKKLVFDIEDINSASPKYKQQVYKQSRAWDYLIAANAFSSETFKRCFMFDNTILETGYPRNDILHSPNKDQIAAIIKNRLNIPKDKKVILYAPTWRDDEFYDKGKYKFELKLDLDLMKQELGDEYVVLLRTHYFIADSIDVQHFKGFAYNVSKYDDISELYLISDILITDYSSVFFDYANLKRPMLFFTYDLEKYRDVLRGFYIDIEKEVPGPLLFTTEEVVDSIKNIDLIEQKYKSRYEEFYDRFCGWEDGQAAKKVVESVFRD</sequence>
<evidence type="ECO:0000256" key="7">
    <source>
        <dbReference type="SAM" id="MobiDB-lite"/>
    </source>
</evidence>
<dbReference type="GO" id="GO:0005886">
    <property type="term" value="C:plasma membrane"/>
    <property type="evidence" value="ECO:0007669"/>
    <property type="project" value="UniProtKB-SubCell"/>
</dbReference>
<protein>
    <recommendedName>
        <fullName evidence="8">Glycosyltransferase 2-like domain-containing protein</fullName>
    </recommendedName>
</protein>
<dbReference type="InterPro" id="IPR029044">
    <property type="entry name" value="Nucleotide-diphossugar_trans"/>
</dbReference>
<evidence type="ECO:0000313" key="9">
    <source>
        <dbReference type="EMBL" id="CRZ33340.1"/>
    </source>
</evidence>
<dbReference type="InterPro" id="IPR043149">
    <property type="entry name" value="TagF_N"/>
</dbReference>
<evidence type="ECO:0000256" key="6">
    <source>
        <dbReference type="ARBA" id="ARBA00023136"/>
    </source>
</evidence>
<evidence type="ECO:0000256" key="3">
    <source>
        <dbReference type="ARBA" id="ARBA00022475"/>
    </source>
</evidence>
<feature type="region of interest" description="Disordered" evidence="7">
    <location>
        <begin position="138"/>
        <end position="166"/>
    </location>
</feature>
<dbReference type="PANTHER" id="PTHR37316:SF3">
    <property type="entry name" value="TEICHOIC ACID GLYCEROL-PHOSPHATE TRANSFERASE"/>
    <property type="match status" value="1"/>
</dbReference>
<comment type="similarity">
    <text evidence="2">Belongs to the CDP-glycerol glycerophosphotransferase family.</text>
</comment>
<accession>A0A0H5SE64</accession>
<dbReference type="Gene3D" id="3.90.550.10">
    <property type="entry name" value="Spore Coat Polysaccharide Biosynthesis Protein SpsA, Chain A"/>
    <property type="match status" value="1"/>
</dbReference>
<keyword evidence="3" id="KW-1003">Cell membrane</keyword>
<dbReference type="PANTHER" id="PTHR37316">
    <property type="entry name" value="TEICHOIC ACID GLYCEROL-PHOSPHATE PRIMASE"/>
    <property type="match status" value="1"/>
</dbReference>
<dbReference type="SUPFAM" id="SSF53448">
    <property type="entry name" value="Nucleotide-diphospho-sugar transferases"/>
    <property type="match status" value="1"/>
</dbReference>
<keyword evidence="10" id="KW-1185">Reference proteome</keyword>
<dbReference type="InterPro" id="IPR043148">
    <property type="entry name" value="TagF_C"/>
</dbReference>
<dbReference type="EMBL" id="CVTD020000006">
    <property type="protein sequence ID" value="CRZ33340.1"/>
    <property type="molecule type" value="Genomic_DNA"/>
</dbReference>
<dbReference type="RefSeq" id="WP_103201529.1">
    <property type="nucleotide sequence ID" value="NZ_CVTD020000006.1"/>
</dbReference>
<reference evidence="9 10" key="1">
    <citation type="submission" date="2015-06" db="EMBL/GenBank/DDBJ databases">
        <authorList>
            <person name="Wibberg Daniel"/>
        </authorList>
    </citation>
    <scope>NUCLEOTIDE SEQUENCE [LARGE SCALE GENOMIC DNA]</scope>
    <source>
        <strain evidence="9 10">T3/55T</strain>
    </source>
</reference>
<dbReference type="GO" id="GO:0019350">
    <property type="term" value="P:teichoic acid biosynthetic process"/>
    <property type="evidence" value="ECO:0007669"/>
    <property type="project" value="UniProtKB-KW"/>
</dbReference>
<name>A0A0H5SE64_HERHM</name>
<keyword evidence="6" id="KW-0472">Membrane</keyword>
<dbReference type="InterPro" id="IPR001173">
    <property type="entry name" value="Glyco_trans_2-like"/>
</dbReference>
<dbReference type="Gene3D" id="3.40.50.11820">
    <property type="match status" value="1"/>
</dbReference>
<evidence type="ECO:0000313" key="10">
    <source>
        <dbReference type="Proteomes" id="UP000236497"/>
    </source>
</evidence>
<dbReference type="InterPro" id="IPR007554">
    <property type="entry name" value="Glycerophosphate_synth"/>
</dbReference>
<evidence type="ECO:0000256" key="1">
    <source>
        <dbReference type="ARBA" id="ARBA00004202"/>
    </source>
</evidence>
<dbReference type="Pfam" id="PF04464">
    <property type="entry name" value="Glyphos_transf"/>
    <property type="match status" value="1"/>
</dbReference>
<dbReference type="InterPro" id="IPR051612">
    <property type="entry name" value="Teichoic_Acid_Biosynth"/>
</dbReference>
<dbReference type="GO" id="GO:0047355">
    <property type="term" value="F:CDP-glycerol glycerophosphotransferase activity"/>
    <property type="evidence" value="ECO:0007669"/>
    <property type="project" value="InterPro"/>
</dbReference>
<organism evidence="9 10">
    <name type="scientific">Herbinix hemicellulosilytica</name>
    <dbReference type="NCBI Taxonomy" id="1564487"/>
    <lineage>
        <taxon>Bacteria</taxon>
        <taxon>Bacillati</taxon>
        <taxon>Bacillota</taxon>
        <taxon>Clostridia</taxon>
        <taxon>Lachnospirales</taxon>
        <taxon>Lachnospiraceae</taxon>
        <taxon>Herbinix</taxon>
    </lineage>
</organism>
<keyword evidence="4" id="KW-0808">Transferase</keyword>
<gene>
    <name evidence="9" type="ORF">HHT355_0126</name>
</gene>
<dbReference type="CDD" id="cd00761">
    <property type="entry name" value="Glyco_tranf_GTA_type"/>
    <property type="match status" value="1"/>
</dbReference>
<evidence type="ECO:0000256" key="4">
    <source>
        <dbReference type="ARBA" id="ARBA00022679"/>
    </source>
</evidence>
<dbReference type="OrthoDB" id="9807097at2"/>
<feature type="compositionally biased region" description="Acidic residues" evidence="7">
    <location>
        <begin position="138"/>
        <end position="162"/>
    </location>
</feature>
<keyword evidence="5" id="KW-0777">Teichoic acid biosynthesis</keyword>
<dbReference type="Pfam" id="PF00535">
    <property type="entry name" value="Glycos_transf_2"/>
    <property type="match status" value="1"/>
</dbReference>
<dbReference type="Proteomes" id="UP000236497">
    <property type="component" value="Unassembled WGS sequence"/>
</dbReference>
<dbReference type="Gene3D" id="3.40.50.12580">
    <property type="match status" value="1"/>
</dbReference>
<feature type="domain" description="Glycosyltransferase 2-like" evidence="8">
    <location>
        <begin position="4"/>
        <end position="117"/>
    </location>
</feature>
<dbReference type="AlphaFoldDB" id="A0A0H5SE64"/>
<proteinExistence type="inferred from homology"/>
<dbReference type="SUPFAM" id="SSF53756">
    <property type="entry name" value="UDP-Glycosyltransferase/glycogen phosphorylase"/>
    <property type="match status" value="1"/>
</dbReference>